<dbReference type="Proteomes" id="UP000321595">
    <property type="component" value="Chromosome"/>
</dbReference>
<evidence type="ECO:0000313" key="1">
    <source>
        <dbReference type="EMBL" id="QED28480.1"/>
    </source>
</evidence>
<dbReference type="KEGG" id="bbae:FRD01_14815"/>
<dbReference type="EMBL" id="CP042467">
    <property type="protein sequence ID" value="QED28480.1"/>
    <property type="molecule type" value="Genomic_DNA"/>
</dbReference>
<reference evidence="1 2" key="1">
    <citation type="submission" date="2019-08" db="EMBL/GenBank/DDBJ databases">
        <authorList>
            <person name="Liang Q."/>
        </authorList>
    </citation>
    <scope>NUCLEOTIDE SEQUENCE [LARGE SCALE GENOMIC DNA]</scope>
    <source>
        <strain evidence="1 2">V1718</strain>
    </source>
</reference>
<dbReference type="AlphaFoldDB" id="A0A5B8XS39"/>
<sequence length="394" mass="42965">MRFLVLSLILGGCSSDAIPPSTVDLGFDACVSCVDAGDNAETGSDAETDLPNDDEDIRYAGFVPLFRFDPYLVGHGFRIVDGVNSRVQLVVAGGTSGFTLEKVLSSELENSTSLEHLTSIPWREGFILTGTSAGVAEFDGELKLTSNLEVYPGTKSLHRFRNQAVVFGGERIGFVESTLLGLSVSKELSLDSADYLNDYAKSFAFGRQVVHEGILYDIAAVENRKTLVGAWDLNASDSESAYLGASETADVHNTRWSASPENQRIFVSSDSTEIAVFTMSSPPTLEQMWDVEHLMLDPTGSFSHTISGDWLILTFRVPGRDDRAYYVLDASATELTCLGKIADGEFNLNGQDQVEFTGIGDEVFVSYGESDIIDNVVNLRSMRRSDFQLVDCDQ</sequence>
<gene>
    <name evidence="1" type="ORF">FRD01_14815</name>
</gene>
<evidence type="ECO:0000313" key="2">
    <source>
        <dbReference type="Proteomes" id="UP000321595"/>
    </source>
</evidence>
<organism evidence="1 2">
    <name type="scientific">Microvenator marinus</name>
    <dbReference type="NCBI Taxonomy" id="2600177"/>
    <lineage>
        <taxon>Bacteria</taxon>
        <taxon>Deltaproteobacteria</taxon>
        <taxon>Bradymonadales</taxon>
        <taxon>Microvenatoraceae</taxon>
        <taxon>Microvenator</taxon>
    </lineage>
</organism>
<keyword evidence="2" id="KW-1185">Reference proteome</keyword>
<accession>A0A5B8XS39</accession>
<name>A0A5B8XS39_9DELT</name>
<protein>
    <submittedName>
        <fullName evidence="1">Uncharacterized protein</fullName>
    </submittedName>
</protein>
<proteinExistence type="predicted"/>
<dbReference type="RefSeq" id="WP_146960940.1">
    <property type="nucleotide sequence ID" value="NZ_CP042467.1"/>
</dbReference>